<comment type="subcellular location">
    <subcellularLocation>
        <location evidence="1">Nucleus</location>
    </subcellularLocation>
</comment>
<dbReference type="GO" id="GO:0005524">
    <property type="term" value="F:ATP binding"/>
    <property type="evidence" value="ECO:0007669"/>
    <property type="project" value="UniProtKB-KW"/>
</dbReference>
<evidence type="ECO:0000256" key="10">
    <source>
        <dbReference type="ARBA" id="ARBA00023204"/>
    </source>
</evidence>
<feature type="region of interest" description="Disordered" evidence="16">
    <location>
        <begin position="710"/>
        <end position="747"/>
    </location>
</feature>
<dbReference type="Pfam" id="PF04679">
    <property type="entry name" value="DNA_ligase_A_C"/>
    <property type="match status" value="1"/>
</dbReference>
<protein>
    <recommendedName>
        <fullName evidence="14">DNA ligase</fullName>
        <ecNumber evidence="14">6.5.1.1</ecNumber>
    </recommendedName>
</protein>
<evidence type="ECO:0000256" key="11">
    <source>
        <dbReference type="ARBA" id="ARBA00023242"/>
    </source>
</evidence>
<evidence type="ECO:0000256" key="7">
    <source>
        <dbReference type="ARBA" id="ARBA00022763"/>
    </source>
</evidence>
<dbReference type="Gene3D" id="2.40.50.140">
    <property type="entry name" value="Nucleic acid-binding proteins"/>
    <property type="match status" value="1"/>
</dbReference>
<dbReference type="AlphaFoldDB" id="A0A444ZAW0"/>
<dbReference type="FunFam" id="3.30.470.30:FF:000002">
    <property type="entry name" value="DNA ligase"/>
    <property type="match status" value="1"/>
</dbReference>
<dbReference type="InterPro" id="IPR016059">
    <property type="entry name" value="DNA_ligase_ATP-dep_CS"/>
</dbReference>
<dbReference type="Pfam" id="PF01068">
    <property type="entry name" value="DNA_ligase_A_M"/>
    <property type="match status" value="1"/>
</dbReference>
<dbReference type="GO" id="GO:0006273">
    <property type="term" value="P:lagging strand elongation"/>
    <property type="evidence" value="ECO:0007669"/>
    <property type="project" value="TreeGrafter"/>
</dbReference>
<dbReference type="Pfam" id="PF04675">
    <property type="entry name" value="DNA_ligase_A_N"/>
    <property type="match status" value="1"/>
</dbReference>
<feature type="compositionally biased region" description="Basic and acidic residues" evidence="16">
    <location>
        <begin position="712"/>
        <end position="732"/>
    </location>
</feature>
<keyword evidence="9 14" id="KW-0233">DNA recombination</keyword>
<dbReference type="GO" id="GO:0003677">
    <property type="term" value="F:DNA binding"/>
    <property type="evidence" value="ECO:0007669"/>
    <property type="project" value="InterPro"/>
</dbReference>
<dbReference type="FunFam" id="1.10.3260.10:FF:000001">
    <property type="entry name" value="DNA ligase"/>
    <property type="match status" value="1"/>
</dbReference>
<evidence type="ECO:0000313" key="19">
    <source>
        <dbReference type="Proteomes" id="UP000289738"/>
    </source>
</evidence>
<evidence type="ECO:0000256" key="3">
    <source>
        <dbReference type="ARBA" id="ARBA00022598"/>
    </source>
</evidence>
<dbReference type="PROSITE" id="PS50160">
    <property type="entry name" value="DNA_LIGASE_A3"/>
    <property type="match status" value="1"/>
</dbReference>
<keyword evidence="12" id="KW-0131">Cell cycle</keyword>
<keyword evidence="11" id="KW-0539">Nucleus</keyword>
<dbReference type="InterPro" id="IPR012309">
    <property type="entry name" value="DNA_ligase_ATP-dep_C"/>
</dbReference>
<evidence type="ECO:0000256" key="2">
    <source>
        <dbReference type="ARBA" id="ARBA00007572"/>
    </source>
</evidence>
<evidence type="ECO:0000256" key="14">
    <source>
        <dbReference type="RuleBase" id="RU000617"/>
    </source>
</evidence>
<evidence type="ECO:0000256" key="5">
    <source>
        <dbReference type="ARBA" id="ARBA00022705"/>
    </source>
</evidence>
<dbReference type="GO" id="GO:0051301">
    <property type="term" value="P:cell division"/>
    <property type="evidence" value="ECO:0007669"/>
    <property type="project" value="UniProtKB-KW"/>
</dbReference>
<keyword evidence="10 14" id="KW-0234">DNA repair</keyword>
<dbReference type="InterPro" id="IPR000977">
    <property type="entry name" value="DNA_ligase_ATP-dep"/>
</dbReference>
<evidence type="ECO:0000256" key="15">
    <source>
        <dbReference type="RuleBase" id="RU004196"/>
    </source>
</evidence>
<evidence type="ECO:0000259" key="17">
    <source>
        <dbReference type="PROSITE" id="PS50160"/>
    </source>
</evidence>
<keyword evidence="5" id="KW-0235">DNA replication</keyword>
<dbReference type="PROSITE" id="PS00697">
    <property type="entry name" value="DNA_LIGASE_A1"/>
    <property type="match status" value="1"/>
</dbReference>
<dbReference type="PANTHER" id="PTHR45674:SF4">
    <property type="entry name" value="DNA LIGASE 1"/>
    <property type="match status" value="1"/>
</dbReference>
<evidence type="ECO:0000256" key="8">
    <source>
        <dbReference type="ARBA" id="ARBA00022840"/>
    </source>
</evidence>
<dbReference type="Gene3D" id="3.30.1490.70">
    <property type="match status" value="1"/>
</dbReference>
<dbReference type="InterPro" id="IPR012310">
    <property type="entry name" value="DNA_ligase_ATP-dep_cent"/>
</dbReference>
<dbReference type="GO" id="GO:0006281">
    <property type="term" value="P:DNA repair"/>
    <property type="evidence" value="ECO:0007669"/>
    <property type="project" value="UniProtKB-KW"/>
</dbReference>
<dbReference type="PANTHER" id="PTHR45674">
    <property type="entry name" value="DNA LIGASE 1/3 FAMILY MEMBER"/>
    <property type="match status" value="1"/>
</dbReference>
<feature type="domain" description="ATP-dependent DNA ligase family profile" evidence="17">
    <location>
        <begin position="461"/>
        <end position="597"/>
    </location>
</feature>
<dbReference type="SUPFAM" id="SSF50249">
    <property type="entry name" value="Nucleic acid-binding proteins"/>
    <property type="match status" value="1"/>
</dbReference>
<evidence type="ECO:0000256" key="13">
    <source>
        <dbReference type="ARBA" id="ARBA00034003"/>
    </source>
</evidence>
<evidence type="ECO:0000256" key="4">
    <source>
        <dbReference type="ARBA" id="ARBA00022618"/>
    </source>
</evidence>
<evidence type="ECO:0000256" key="12">
    <source>
        <dbReference type="ARBA" id="ARBA00023306"/>
    </source>
</evidence>
<dbReference type="GO" id="GO:0006310">
    <property type="term" value="P:DNA recombination"/>
    <property type="evidence" value="ECO:0007669"/>
    <property type="project" value="UniProtKB-KW"/>
</dbReference>
<dbReference type="InterPro" id="IPR036599">
    <property type="entry name" value="DNA_ligase_N_sf"/>
</dbReference>
<dbReference type="GO" id="GO:0071897">
    <property type="term" value="P:DNA biosynthetic process"/>
    <property type="evidence" value="ECO:0007669"/>
    <property type="project" value="InterPro"/>
</dbReference>
<dbReference type="Gene3D" id="1.10.3260.10">
    <property type="entry name" value="DNA ligase, ATP-dependent, N-terminal domain"/>
    <property type="match status" value="1"/>
</dbReference>
<comment type="caution">
    <text evidence="18">The sequence shown here is derived from an EMBL/GenBank/DDBJ whole genome shotgun (WGS) entry which is preliminary data.</text>
</comment>
<dbReference type="CDD" id="cd07900">
    <property type="entry name" value="Adenylation_DNA_ligase_I_Euk"/>
    <property type="match status" value="1"/>
</dbReference>
<dbReference type="NCBIfam" id="TIGR00574">
    <property type="entry name" value="dnl1"/>
    <property type="match status" value="1"/>
</dbReference>
<dbReference type="EMBL" id="SDMP01000015">
    <property type="protein sequence ID" value="RYR11307.1"/>
    <property type="molecule type" value="Genomic_DNA"/>
</dbReference>
<dbReference type="GO" id="GO:0005634">
    <property type="term" value="C:nucleus"/>
    <property type="evidence" value="ECO:0007669"/>
    <property type="project" value="UniProtKB-SubCell"/>
</dbReference>
<feature type="compositionally biased region" description="Acidic residues" evidence="16">
    <location>
        <begin position="733"/>
        <end position="747"/>
    </location>
</feature>
<dbReference type="InterPro" id="IPR050191">
    <property type="entry name" value="ATP-dep_DNA_ligase"/>
</dbReference>
<keyword evidence="4" id="KW-0132">Cell division</keyword>
<dbReference type="PROSITE" id="PS00333">
    <property type="entry name" value="DNA_LIGASE_A2"/>
    <property type="match status" value="1"/>
</dbReference>
<dbReference type="InterPro" id="IPR012308">
    <property type="entry name" value="DNA_ligase_ATP-dep_N"/>
</dbReference>
<gene>
    <name evidence="18" type="ORF">Ahy_B05g079772</name>
</gene>
<organism evidence="18 19">
    <name type="scientific">Arachis hypogaea</name>
    <name type="common">Peanut</name>
    <dbReference type="NCBI Taxonomy" id="3818"/>
    <lineage>
        <taxon>Eukaryota</taxon>
        <taxon>Viridiplantae</taxon>
        <taxon>Streptophyta</taxon>
        <taxon>Embryophyta</taxon>
        <taxon>Tracheophyta</taxon>
        <taxon>Spermatophyta</taxon>
        <taxon>Magnoliopsida</taxon>
        <taxon>eudicotyledons</taxon>
        <taxon>Gunneridae</taxon>
        <taxon>Pentapetalae</taxon>
        <taxon>rosids</taxon>
        <taxon>fabids</taxon>
        <taxon>Fabales</taxon>
        <taxon>Fabaceae</taxon>
        <taxon>Papilionoideae</taxon>
        <taxon>50 kb inversion clade</taxon>
        <taxon>dalbergioids sensu lato</taxon>
        <taxon>Dalbergieae</taxon>
        <taxon>Pterocarpus clade</taxon>
        <taxon>Arachis</taxon>
    </lineage>
</organism>
<keyword evidence="7 14" id="KW-0227">DNA damage</keyword>
<keyword evidence="19" id="KW-1185">Reference proteome</keyword>
<dbReference type="CDD" id="cd07969">
    <property type="entry name" value="OBF_DNA_ligase_I"/>
    <property type="match status" value="1"/>
</dbReference>
<sequence length="784" mass="87450">MTKPPSAFDALMSGARAAAAAAAKKKKSEQSQQPTASSSKKRKPSSSTLPTPTSTLNPNEEPEKEGPPPTKTRHVSSSSALQELKKRVPQLTAKPSKFDPSSVACWEKGTPVPFSLLALALDMISLEPGRIKMTDIACNLMKTVIYSTPEDLVPLIYLLAKRVAPAHEGLELGIGETSIIKALAEATGRTESKIKKLYQDEGDLGKVAKECRSSQSMMRKPEALTIRKVFNTFRLIAKESGRDSQMKKKNHIKALLVAATDCEPKYLIRFLQGKLRIGVAEQTLLAALGQAAVQSEEHSKPPAGIKSPLEEAVKIVKQVYSVLPVYDEIVSALLTHGVWKLPSTCNFTPGIPVGPMLSKPRKGISDILNSLQDVQFTCEYKYDGERAQVHYMENGSVEIYSRNAERNTGKFPDVVAAISRLKKSTVSSFVLDCEIVGYNREKQTIRPFQDLTTRPRKNVSVDNIKVDVCIFAFDILYLNGRVLLQDNLKIRREHLYASFEEETGVFQYATAITSNDTEEIQKFLDKAVGSSCEGLIIKTLNEDSTYEPSNRSNNWLKLKKDYLDNIGDSMDLVPIAAFHGRGKRTGVYGAFLLACYDYNNEEFQRTGFTEEVLEERSKSLGSQVIPGPKRYYRYGDKMKPDVWFEASEVWEVKAADLTISPVHRAAVGIVDSDKGISLRFPRLVRVRPDKTPEQASSSEQVAEMYNVQKATQTKEKETTKQDGSESPKKQICSEDEDEDEDEVADEDVDVDVMHMKMKISELLSYTIIDIYYLNVGEWRVANDY</sequence>
<dbReference type="FunFam" id="2.40.50.140:FF:000062">
    <property type="entry name" value="DNA ligase"/>
    <property type="match status" value="1"/>
</dbReference>
<evidence type="ECO:0000256" key="9">
    <source>
        <dbReference type="ARBA" id="ARBA00023172"/>
    </source>
</evidence>
<comment type="similarity">
    <text evidence="2 15">Belongs to the ATP-dependent DNA ligase family.</text>
</comment>
<dbReference type="GO" id="GO:0003910">
    <property type="term" value="F:DNA ligase (ATP) activity"/>
    <property type="evidence" value="ECO:0007669"/>
    <property type="project" value="UniProtKB-EC"/>
</dbReference>
<dbReference type="SUPFAM" id="SSF117018">
    <property type="entry name" value="ATP-dependent DNA ligase DNA-binding domain"/>
    <property type="match status" value="1"/>
</dbReference>
<evidence type="ECO:0000256" key="1">
    <source>
        <dbReference type="ARBA" id="ARBA00004123"/>
    </source>
</evidence>
<feature type="region of interest" description="Disordered" evidence="16">
    <location>
        <begin position="1"/>
        <end position="100"/>
    </location>
</feature>
<comment type="catalytic activity">
    <reaction evidence="13 14">
        <text>ATP + (deoxyribonucleotide)n-3'-hydroxyl + 5'-phospho-(deoxyribonucleotide)m = (deoxyribonucleotide)n+m + AMP + diphosphate.</text>
        <dbReference type="EC" id="6.5.1.1"/>
    </reaction>
</comment>
<dbReference type="EC" id="6.5.1.1" evidence="14"/>
<evidence type="ECO:0000256" key="6">
    <source>
        <dbReference type="ARBA" id="ARBA00022741"/>
    </source>
</evidence>
<keyword evidence="8 14" id="KW-0067">ATP-binding</keyword>
<keyword evidence="6 14" id="KW-0547">Nucleotide-binding</keyword>
<dbReference type="GO" id="GO:0005739">
    <property type="term" value="C:mitochondrion"/>
    <property type="evidence" value="ECO:0007669"/>
    <property type="project" value="TreeGrafter"/>
</dbReference>
<dbReference type="SUPFAM" id="SSF56091">
    <property type="entry name" value="DNA ligase/mRNA capping enzyme, catalytic domain"/>
    <property type="match status" value="1"/>
</dbReference>
<reference evidence="18 19" key="1">
    <citation type="submission" date="2019-01" db="EMBL/GenBank/DDBJ databases">
        <title>Sequencing of cultivated peanut Arachis hypogaea provides insights into genome evolution and oil improvement.</title>
        <authorList>
            <person name="Chen X."/>
        </authorList>
    </citation>
    <scope>NUCLEOTIDE SEQUENCE [LARGE SCALE GENOMIC DNA]</scope>
    <source>
        <strain evidence="19">cv. Fuhuasheng</strain>
        <tissue evidence="18">Leaves</tissue>
    </source>
</reference>
<feature type="compositionally biased region" description="Low complexity" evidence="16">
    <location>
        <begin position="45"/>
        <end position="59"/>
    </location>
</feature>
<dbReference type="Proteomes" id="UP000289738">
    <property type="component" value="Chromosome B05"/>
</dbReference>
<proteinExistence type="inferred from homology"/>
<name>A0A444ZAW0_ARAHY</name>
<evidence type="ECO:0000313" key="18">
    <source>
        <dbReference type="EMBL" id="RYR11307.1"/>
    </source>
</evidence>
<dbReference type="InterPro" id="IPR012340">
    <property type="entry name" value="NA-bd_OB-fold"/>
</dbReference>
<accession>A0A444ZAW0</accession>
<evidence type="ECO:0000256" key="16">
    <source>
        <dbReference type="SAM" id="MobiDB-lite"/>
    </source>
</evidence>
<dbReference type="Gene3D" id="3.30.470.30">
    <property type="entry name" value="DNA ligase/mRNA capping enzyme"/>
    <property type="match status" value="1"/>
</dbReference>
<keyword evidence="3 14" id="KW-0436">Ligase</keyword>